<keyword evidence="1 3" id="KW-0547">Nucleotide-binding</keyword>
<evidence type="ECO:0000313" key="6">
    <source>
        <dbReference type="EMBL" id="KAG2657997.1"/>
    </source>
</evidence>
<dbReference type="InterPro" id="IPR011009">
    <property type="entry name" value="Kinase-like_dom_sf"/>
</dbReference>
<comment type="caution">
    <text evidence="6">The sequence shown here is derived from an EMBL/GenBank/DDBJ whole genome shotgun (WGS) entry which is preliminary data.</text>
</comment>
<organism evidence="6 7">
    <name type="scientific">Panicum virgatum</name>
    <name type="common">Blackwell switchgrass</name>
    <dbReference type="NCBI Taxonomy" id="38727"/>
    <lineage>
        <taxon>Eukaryota</taxon>
        <taxon>Viridiplantae</taxon>
        <taxon>Streptophyta</taxon>
        <taxon>Embryophyta</taxon>
        <taxon>Tracheophyta</taxon>
        <taxon>Spermatophyta</taxon>
        <taxon>Magnoliopsida</taxon>
        <taxon>Liliopsida</taxon>
        <taxon>Poales</taxon>
        <taxon>Poaceae</taxon>
        <taxon>PACMAD clade</taxon>
        <taxon>Panicoideae</taxon>
        <taxon>Panicodae</taxon>
        <taxon>Paniceae</taxon>
        <taxon>Panicinae</taxon>
        <taxon>Panicum</taxon>
        <taxon>Panicum sect. Hiantes</taxon>
    </lineage>
</organism>
<dbReference type="PROSITE" id="PS00107">
    <property type="entry name" value="PROTEIN_KINASE_ATP"/>
    <property type="match status" value="1"/>
</dbReference>
<feature type="domain" description="Protein kinase" evidence="5">
    <location>
        <begin position="42"/>
        <end position="325"/>
    </location>
</feature>
<dbReference type="Proteomes" id="UP000823388">
    <property type="component" value="Chromosome 1K"/>
</dbReference>
<keyword evidence="2 3" id="KW-0067">ATP-binding</keyword>
<evidence type="ECO:0000256" key="3">
    <source>
        <dbReference type="PROSITE-ProRule" id="PRU10141"/>
    </source>
</evidence>
<evidence type="ECO:0000256" key="2">
    <source>
        <dbReference type="ARBA" id="ARBA00022840"/>
    </source>
</evidence>
<accession>A0A8T0XFI3</accession>
<dbReference type="PANTHER" id="PTHR24055">
    <property type="entry name" value="MITOGEN-ACTIVATED PROTEIN KINASE"/>
    <property type="match status" value="1"/>
</dbReference>
<dbReference type="InterPro" id="IPR000719">
    <property type="entry name" value="Prot_kinase_dom"/>
</dbReference>
<evidence type="ECO:0000256" key="1">
    <source>
        <dbReference type="ARBA" id="ARBA00022741"/>
    </source>
</evidence>
<dbReference type="InterPro" id="IPR050117">
    <property type="entry name" value="MAPK"/>
</dbReference>
<evidence type="ECO:0000259" key="5">
    <source>
        <dbReference type="PROSITE" id="PS50011"/>
    </source>
</evidence>
<dbReference type="GO" id="GO:0005524">
    <property type="term" value="F:ATP binding"/>
    <property type="evidence" value="ECO:0007669"/>
    <property type="project" value="UniProtKB-UniRule"/>
</dbReference>
<dbReference type="AlphaFoldDB" id="A0A8T0XFI3"/>
<dbReference type="Gene3D" id="3.30.200.20">
    <property type="entry name" value="Phosphorylase Kinase, domain 1"/>
    <property type="match status" value="1"/>
</dbReference>
<evidence type="ECO:0000313" key="7">
    <source>
        <dbReference type="Proteomes" id="UP000823388"/>
    </source>
</evidence>
<sequence length="355" mass="38859">MAAALTPAARKRPAPDKAGSPADAGKKKKRARHQQFENIDDYEMLEEIGEGIFGVVAKARDHRTGATVAVKWIRGGEFDQDGAPNLAAVVREASFLATCRGHPGIVQIKNVAKGEETRDLYIVMELAGPSLRSRLERQQPFSEDETRDAMRQLLQAVEKLHATGTIHGDINPDNILVGADGALKICGFGCATPAGDVAGKTFLERLLEGARTQHQEKLDGTTMQYRSPEQLIWSQWYGPEGDMYALGCVMAELLTGEPLFTATTEDDMMDQTLDLWDELASMGVEAFDDVIDHLSLAGREILAGLLSYYSCERLTAAEALKHRWFTEETKPPAAVKPESPGFVPLFTERSIGGDK</sequence>
<reference evidence="6" key="1">
    <citation type="submission" date="2020-05" db="EMBL/GenBank/DDBJ databases">
        <title>WGS assembly of Panicum virgatum.</title>
        <authorList>
            <person name="Lovell J.T."/>
            <person name="Jenkins J."/>
            <person name="Shu S."/>
            <person name="Juenger T.E."/>
            <person name="Schmutz J."/>
        </authorList>
    </citation>
    <scope>NUCLEOTIDE SEQUENCE</scope>
    <source>
        <strain evidence="6">AP13</strain>
    </source>
</reference>
<proteinExistence type="predicted"/>
<dbReference type="InterPro" id="IPR017441">
    <property type="entry name" value="Protein_kinase_ATP_BS"/>
</dbReference>
<dbReference type="Pfam" id="PF00069">
    <property type="entry name" value="Pkinase"/>
    <property type="match status" value="1"/>
</dbReference>
<feature type="region of interest" description="Disordered" evidence="4">
    <location>
        <begin position="1"/>
        <end position="35"/>
    </location>
</feature>
<gene>
    <name evidence="6" type="ORF">PVAP13_1KG274200</name>
</gene>
<dbReference type="Gene3D" id="1.10.510.10">
    <property type="entry name" value="Transferase(Phosphotransferase) domain 1"/>
    <property type="match status" value="1"/>
</dbReference>
<protein>
    <recommendedName>
        <fullName evidence="5">Protein kinase domain-containing protein</fullName>
    </recommendedName>
</protein>
<dbReference type="EMBL" id="CM029037">
    <property type="protein sequence ID" value="KAG2657997.1"/>
    <property type="molecule type" value="Genomic_DNA"/>
</dbReference>
<feature type="binding site" evidence="3">
    <location>
        <position position="71"/>
    </location>
    <ligand>
        <name>ATP</name>
        <dbReference type="ChEBI" id="CHEBI:30616"/>
    </ligand>
</feature>
<keyword evidence="7" id="KW-1185">Reference proteome</keyword>
<evidence type="ECO:0000256" key="4">
    <source>
        <dbReference type="SAM" id="MobiDB-lite"/>
    </source>
</evidence>
<name>A0A8T0XFI3_PANVG</name>
<dbReference type="PROSITE" id="PS50011">
    <property type="entry name" value="PROTEIN_KINASE_DOM"/>
    <property type="match status" value="1"/>
</dbReference>
<dbReference type="GO" id="GO:0004672">
    <property type="term" value="F:protein kinase activity"/>
    <property type="evidence" value="ECO:0007669"/>
    <property type="project" value="InterPro"/>
</dbReference>
<dbReference type="SUPFAM" id="SSF56112">
    <property type="entry name" value="Protein kinase-like (PK-like)"/>
    <property type="match status" value="1"/>
</dbReference>